<evidence type="ECO:0000313" key="3">
    <source>
        <dbReference type="Proteomes" id="UP000887013"/>
    </source>
</evidence>
<sequence length="92" mass="10690">MYFPQFYFELKSRLRRLSRTNFTSFLAHCIKRLGMTRRPSAAGGVTVEQTEEEEERADDLQRNKPISAPSSRSSRFSTTAANKHFETNAWSR</sequence>
<name>A0A8X6QRK8_NEPPI</name>
<evidence type="ECO:0000256" key="1">
    <source>
        <dbReference type="SAM" id="MobiDB-lite"/>
    </source>
</evidence>
<dbReference type="Proteomes" id="UP000887013">
    <property type="component" value="Unassembled WGS sequence"/>
</dbReference>
<accession>A0A8X6QRK8</accession>
<feature type="region of interest" description="Disordered" evidence="1">
    <location>
        <begin position="38"/>
        <end position="92"/>
    </location>
</feature>
<reference evidence="2" key="1">
    <citation type="submission" date="2020-08" db="EMBL/GenBank/DDBJ databases">
        <title>Multicomponent nature underlies the extraordinary mechanical properties of spider dragline silk.</title>
        <authorList>
            <person name="Kono N."/>
            <person name="Nakamura H."/>
            <person name="Mori M."/>
            <person name="Yoshida Y."/>
            <person name="Ohtoshi R."/>
            <person name="Malay A.D."/>
            <person name="Moran D.A.P."/>
            <person name="Tomita M."/>
            <person name="Numata K."/>
            <person name="Arakawa K."/>
        </authorList>
    </citation>
    <scope>NUCLEOTIDE SEQUENCE</scope>
</reference>
<organism evidence="2 3">
    <name type="scientific">Nephila pilipes</name>
    <name type="common">Giant wood spider</name>
    <name type="synonym">Nephila maculata</name>
    <dbReference type="NCBI Taxonomy" id="299642"/>
    <lineage>
        <taxon>Eukaryota</taxon>
        <taxon>Metazoa</taxon>
        <taxon>Ecdysozoa</taxon>
        <taxon>Arthropoda</taxon>
        <taxon>Chelicerata</taxon>
        <taxon>Arachnida</taxon>
        <taxon>Araneae</taxon>
        <taxon>Araneomorphae</taxon>
        <taxon>Entelegynae</taxon>
        <taxon>Araneoidea</taxon>
        <taxon>Nephilidae</taxon>
        <taxon>Nephila</taxon>
    </lineage>
</organism>
<protein>
    <submittedName>
        <fullName evidence="2">Uncharacterized protein</fullName>
    </submittedName>
</protein>
<feature type="compositionally biased region" description="Low complexity" evidence="1">
    <location>
        <begin position="67"/>
        <end position="81"/>
    </location>
</feature>
<gene>
    <name evidence="2" type="ORF">NPIL_356121</name>
</gene>
<dbReference type="AlphaFoldDB" id="A0A8X6QRK8"/>
<dbReference type="EMBL" id="BMAW01034000">
    <property type="protein sequence ID" value="GFU32892.1"/>
    <property type="molecule type" value="Genomic_DNA"/>
</dbReference>
<evidence type="ECO:0000313" key="2">
    <source>
        <dbReference type="EMBL" id="GFU32892.1"/>
    </source>
</evidence>
<comment type="caution">
    <text evidence="2">The sequence shown here is derived from an EMBL/GenBank/DDBJ whole genome shotgun (WGS) entry which is preliminary data.</text>
</comment>
<proteinExistence type="predicted"/>
<keyword evidence="3" id="KW-1185">Reference proteome</keyword>